<keyword evidence="2" id="KW-1185">Reference proteome</keyword>
<organism evidence="1 2">
    <name type="scientific">Lactuca sativa</name>
    <name type="common">Garden lettuce</name>
    <dbReference type="NCBI Taxonomy" id="4236"/>
    <lineage>
        <taxon>Eukaryota</taxon>
        <taxon>Viridiplantae</taxon>
        <taxon>Streptophyta</taxon>
        <taxon>Embryophyta</taxon>
        <taxon>Tracheophyta</taxon>
        <taxon>Spermatophyta</taxon>
        <taxon>Magnoliopsida</taxon>
        <taxon>eudicotyledons</taxon>
        <taxon>Gunneridae</taxon>
        <taxon>Pentapetalae</taxon>
        <taxon>asterids</taxon>
        <taxon>campanulids</taxon>
        <taxon>Asterales</taxon>
        <taxon>Asteraceae</taxon>
        <taxon>Cichorioideae</taxon>
        <taxon>Cichorieae</taxon>
        <taxon>Lactucinae</taxon>
        <taxon>Lactuca</taxon>
    </lineage>
</organism>
<gene>
    <name evidence="1" type="ORF">LSAT_V11C900504820</name>
</gene>
<evidence type="ECO:0008006" key="3">
    <source>
        <dbReference type="Google" id="ProtNLM"/>
    </source>
</evidence>
<name>A0A9R1WRQ0_LACSA</name>
<protein>
    <recommendedName>
        <fullName evidence="3">Mitochondrial protein</fullName>
    </recommendedName>
</protein>
<comment type="caution">
    <text evidence="1">The sequence shown here is derived from an EMBL/GenBank/DDBJ whole genome shotgun (WGS) entry which is preliminary data.</text>
</comment>
<proteinExistence type="predicted"/>
<dbReference type="PANTHER" id="PTHR11439:SF498">
    <property type="entry name" value="DNAK FAMILY PROTEIN"/>
    <property type="match status" value="1"/>
</dbReference>
<evidence type="ECO:0000313" key="1">
    <source>
        <dbReference type="EMBL" id="KAJ0187615.1"/>
    </source>
</evidence>
<sequence>MNHALKQSLSQQFNYFWDFQRPPVSDPSQYIGRLLYLTITQLDVAYLINRLTAHHLLRFIKQNPGQAFSDSDWVGFIDTRRYVIGLCVFLGNSLISWKSKKQTIVSRSSNEAEYRAIVATTCELV</sequence>
<reference evidence="1 2" key="1">
    <citation type="journal article" date="2017" name="Nat. Commun.">
        <title>Genome assembly with in vitro proximity ligation data and whole-genome triplication in lettuce.</title>
        <authorList>
            <person name="Reyes-Chin-Wo S."/>
            <person name="Wang Z."/>
            <person name="Yang X."/>
            <person name="Kozik A."/>
            <person name="Arikit S."/>
            <person name="Song C."/>
            <person name="Xia L."/>
            <person name="Froenicke L."/>
            <person name="Lavelle D.O."/>
            <person name="Truco M.J."/>
            <person name="Xia R."/>
            <person name="Zhu S."/>
            <person name="Xu C."/>
            <person name="Xu H."/>
            <person name="Xu X."/>
            <person name="Cox K."/>
            <person name="Korf I."/>
            <person name="Meyers B.C."/>
            <person name="Michelmore R.W."/>
        </authorList>
    </citation>
    <scope>NUCLEOTIDE SEQUENCE [LARGE SCALE GENOMIC DNA]</scope>
    <source>
        <strain evidence="2">cv. Salinas</strain>
        <tissue evidence="1">Seedlings</tissue>
    </source>
</reference>
<dbReference type="Proteomes" id="UP000235145">
    <property type="component" value="Unassembled WGS sequence"/>
</dbReference>
<accession>A0A9R1WRQ0</accession>
<dbReference type="CDD" id="cd09272">
    <property type="entry name" value="RNase_HI_RT_Ty1"/>
    <property type="match status" value="1"/>
</dbReference>
<dbReference type="AlphaFoldDB" id="A0A9R1WRQ0"/>
<dbReference type="PANTHER" id="PTHR11439">
    <property type="entry name" value="GAG-POL-RELATED RETROTRANSPOSON"/>
    <property type="match status" value="1"/>
</dbReference>
<dbReference type="EMBL" id="NBSK02000009">
    <property type="protein sequence ID" value="KAJ0187615.1"/>
    <property type="molecule type" value="Genomic_DNA"/>
</dbReference>
<evidence type="ECO:0000313" key="2">
    <source>
        <dbReference type="Proteomes" id="UP000235145"/>
    </source>
</evidence>